<accession>A0A1Q3CET6</accession>
<feature type="compositionally biased region" description="Polar residues" evidence="1">
    <location>
        <begin position="92"/>
        <end position="101"/>
    </location>
</feature>
<feature type="region of interest" description="Disordered" evidence="1">
    <location>
        <begin position="120"/>
        <end position="151"/>
    </location>
</feature>
<dbReference type="OrthoDB" id="1588050at2759"/>
<dbReference type="PANTHER" id="PTHR36746:SF3">
    <property type="entry name" value="DUF4005 DOMAIN-CONTAINING PROTEIN"/>
    <property type="match status" value="1"/>
</dbReference>
<proteinExistence type="predicted"/>
<dbReference type="EMBL" id="BDDD01001849">
    <property type="protein sequence ID" value="GAV78715.1"/>
    <property type="molecule type" value="Genomic_DNA"/>
</dbReference>
<dbReference type="InParanoid" id="A0A1Q3CET6"/>
<comment type="caution">
    <text evidence="2">The sequence shown here is derived from an EMBL/GenBank/DDBJ whole genome shotgun (WGS) entry which is preliminary data.</text>
</comment>
<feature type="compositionally biased region" description="Basic and acidic residues" evidence="1">
    <location>
        <begin position="140"/>
        <end position="151"/>
    </location>
</feature>
<dbReference type="Proteomes" id="UP000187406">
    <property type="component" value="Unassembled WGS sequence"/>
</dbReference>
<evidence type="ECO:0000313" key="3">
    <source>
        <dbReference type="Proteomes" id="UP000187406"/>
    </source>
</evidence>
<protein>
    <submittedName>
        <fullName evidence="2">Uncharacterized protein</fullName>
    </submittedName>
</protein>
<gene>
    <name evidence="2" type="ORF">CFOL_v3_22180</name>
</gene>
<organism evidence="2 3">
    <name type="scientific">Cephalotus follicularis</name>
    <name type="common">Albany pitcher plant</name>
    <dbReference type="NCBI Taxonomy" id="3775"/>
    <lineage>
        <taxon>Eukaryota</taxon>
        <taxon>Viridiplantae</taxon>
        <taxon>Streptophyta</taxon>
        <taxon>Embryophyta</taxon>
        <taxon>Tracheophyta</taxon>
        <taxon>Spermatophyta</taxon>
        <taxon>Magnoliopsida</taxon>
        <taxon>eudicotyledons</taxon>
        <taxon>Gunneridae</taxon>
        <taxon>Pentapetalae</taxon>
        <taxon>rosids</taxon>
        <taxon>fabids</taxon>
        <taxon>Oxalidales</taxon>
        <taxon>Cephalotaceae</taxon>
        <taxon>Cephalotus</taxon>
    </lineage>
</organism>
<keyword evidence="3" id="KW-1185">Reference proteome</keyword>
<evidence type="ECO:0000256" key="1">
    <source>
        <dbReference type="SAM" id="MobiDB-lite"/>
    </source>
</evidence>
<feature type="region of interest" description="Disordered" evidence="1">
    <location>
        <begin position="50"/>
        <end position="102"/>
    </location>
</feature>
<sequence>MEENRSSCPVDVCDKIYKAIRCITLRPQNPVAGNPAPNPAVKNHDIHIIPISSDHPKPSSEAGLLRETPKKGEVAEEIPVNFDYSSLPAPPNGNNNIQKNGQVPKVAPKMEPVSHTAPVNEPEKAKADMAQPGKVAKVASKIDKQEGKQTGMHIEDKFTDYIKRAKIKIRTTSNAGDAKRTTDSGVVDHKGKNIFQDYIDRAKIKLSTTSSNGGARSDSFK</sequence>
<reference evidence="3" key="1">
    <citation type="submission" date="2016-04" db="EMBL/GenBank/DDBJ databases">
        <title>Cephalotus genome sequencing.</title>
        <authorList>
            <person name="Fukushima K."/>
            <person name="Hasebe M."/>
            <person name="Fang X."/>
        </authorList>
    </citation>
    <scope>NUCLEOTIDE SEQUENCE [LARGE SCALE GENOMIC DNA]</scope>
    <source>
        <strain evidence="3">cv. St1</strain>
    </source>
</reference>
<dbReference type="PANTHER" id="PTHR36746">
    <property type="entry name" value="BNAC04G51760D PROTEIN"/>
    <property type="match status" value="1"/>
</dbReference>
<evidence type="ECO:0000313" key="2">
    <source>
        <dbReference type="EMBL" id="GAV78715.1"/>
    </source>
</evidence>
<dbReference type="AlphaFoldDB" id="A0A1Q3CET6"/>
<name>A0A1Q3CET6_CEPFO</name>